<keyword evidence="1" id="KW-0472">Membrane</keyword>
<dbReference type="GeneID" id="76202384"/>
<reference evidence="2 3" key="1">
    <citation type="journal article" date="2019" name="Int. J. Syst. Evol. Microbiol.">
        <title>The Global Catalogue of Microorganisms (GCM) 10K type strain sequencing project: providing services to taxonomists for standard genome sequencing and annotation.</title>
        <authorList>
            <consortium name="The Broad Institute Genomics Platform"/>
            <consortium name="The Broad Institute Genome Sequencing Center for Infectious Disease"/>
            <person name="Wu L."/>
            <person name="Ma J."/>
        </authorList>
    </citation>
    <scope>NUCLEOTIDE SEQUENCE [LARGE SCALE GENOMIC DNA]</scope>
    <source>
        <strain evidence="2 3">RDMS1</strain>
    </source>
</reference>
<organism evidence="2 3">
    <name type="scientific">Halocatena marina</name>
    <dbReference type="NCBI Taxonomy" id="2934937"/>
    <lineage>
        <taxon>Archaea</taxon>
        <taxon>Methanobacteriati</taxon>
        <taxon>Methanobacteriota</taxon>
        <taxon>Stenosarchaea group</taxon>
        <taxon>Halobacteria</taxon>
        <taxon>Halobacteriales</taxon>
        <taxon>Natronomonadaceae</taxon>
        <taxon>Halocatena</taxon>
    </lineage>
</organism>
<keyword evidence="1" id="KW-0812">Transmembrane</keyword>
<dbReference type="Proteomes" id="UP001596417">
    <property type="component" value="Unassembled WGS sequence"/>
</dbReference>
<dbReference type="AlphaFoldDB" id="A0ABD5YYD7"/>
<feature type="transmembrane region" description="Helical" evidence="1">
    <location>
        <begin position="12"/>
        <end position="31"/>
    </location>
</feature>
<comment type="caution">
    <text evidence="2">The sequence shown here is derived from an EMBL/GenBank/DDBJ whole genome shotgun (WGS) entry which is preliminary data.</text>
</comment>
<proteinExistence type="predicted"/>
<sequence length="149" mass="17041">MKSVSSHSEKPPWHLWFVAVFFILLYAAGAYDYLMILELNEAYLSAENYGTAQIAYFTDYPLLPRIFWTIGIASGLVAPLLLLLRTRWAVWLTLISAASQACLSFITFGFMNRWDMFGPQMSIFDASIVLITFGLYLYCRRMAARGVLR</sequence>
<evidence type="ECO:0000313" key="3">
    <source>
        <dbReference type="Proteomes" id="UP001596417"/>
    </source>
</evidence>
<feature type="transmembrane region" description="Helical" evidence="1">
    <location>
        <begin position="91"/>
        <end position="111"/>
    </location>
</feature>
<evidence type="ECO:0000313" key="2">
    <source>
        <dbReference type="EMBL" id="MFC7192685.1"/>
    </source>
</evidence>
<feature type="transmembrane region" description="Helical" evidence="1">
    <location>
        <begin position="117"/>
        <end position="139"/>
    </location>
</feature>
<accession>A0ABD5YYD7</accession>
<name>A0ABD5YYD7_9EURY</name>
<feature type="transmembrane region" description="Helical" evidence="1">
    <location>
        <begin position="66"/>
        <end position="84"/>
    </location>
</feature>
<keyword evidence="3" id="KW-1185">Reference proteome</keyword>
<protein>
    <submittedName>
        <fullName evidence="2">Uncharacterized protein</fullName>
    </submittedName>
</protein>
<dbReference type="RefSeq" id="WP_264556684.1">
    <property type="nucleotide sequence ID" value="NZ_CP109981.1"/>
</dbReference>
<evidence type="ECO:0000256" key="1">
    <source>
        <dbReference type="SAM" id="Phobius"/>
    </source>
</evidence>
<gene>
    <name evidence="2" type="ORF">ACFQL7_24670</name>
</gene>
<keyword evidence="1" id="KW-1133">Transmembrane helix</keyword>
<dbReference type="EMBL" id="JBHTAX010000005">
    <property type="protein sequence ID" value="MFC7192685.1"/>
    <property type="molecule type" value="Genomic_DNA"/>
</dbReference>